<dbReference type="Gene3D" id="3.30.390.10">
    <property type="entry name" value="Enolase-like, N-terminal domain"/>
    <property type="match status" value="1"/>
</dbReference>
<keyword evidence="1" id="KW-0456">Lyase</keyword>
<dbReference type="EMBL" id="AOIJ01000049">
    <property type="protein sequence ID" value="ELY79915.1"/>
    <property type="molecule type" value="Genomic_DNA"/>
</dbReference>
<gene>
    <name evidence="4" type="ORF">C486_09385</name>
</gene>
<dbReference type="InterPro" id="IPR018110">
    <property type="entry name" value="Mandel_Rmase/mucon_lact_enz_CS"/>
</dbReference>
<evidence type="ECO:0000313" key="4">
    <source>
        <dbReference type="EMBL" id="ELY79915.1"/>
    </source>
</evidence>
<dbReference type="InterPro" id="IPR013342">
    <property type="entry name" value="Mandelate_racemase_C"/>
</dbReference>
<dbReference type="PANTHER" id="PTHR48080">
    <property type="entry name" value="D-GALACTONATE DEHYDRATASE-RELATED"/>
    <property type="match status" value="1"/>
</dbReference>
<protein>
    <submittedName>
        <fullName evidence="4">Mandelate racemase/muconate lactonizing protein</fullName>
    </submittedName>
</protein>
<dbReference type="GO" id="GO:0009063">
    <property type="term" value="P:amino acid catabolic process"/>
    <property type="evidence" value="ECO:0007669"/>
    <property type="project" value="InterPro"/>
</dbReference>
<dbReference type="PATRIC" id="fig|1230459.4.peg.1873"/>
<reference evidence="4 5" key="1">
    <citation type="journal article" date="2014" name="PLoS Genet.">
        <title>Phylogenetically driven sequencing of extremely halophilic archaea reveals strategies for static and dynamic osmo-response.</title>
        <authorList>
            <person name="Becker E.A."/>
            <person name="Seitzer P.M."/>
            <person name="Tritt A."/>
            <person name="Larsen D."/>
            <person name="Krusor M."/>
            <person name="Yao A.I."/>
            <person name="Wu D."/>
            <person name="Madern D."/>
            <person name="Eisen J.A."/>
            <person name="Darling A.E."/>
            <person name="Facciotti M.T."/>
        </authorList>
    </citation>
    <scope>NUCLEOTIDE SEQUENCE [LARGE SCALE GENOMIC DNA]</scope>
    <source>
        <strain evidence="4 5">JCM 14663</strain>
    </source>
</reference>
<dbReference type="Gene3D" id="3.20.20.120">
    <property type="entry name" value="Enolase-like C-terminal domain"/>
    <property type="match status" value="1"/>
</dbReference>
<sequence>MSKGPITADRRPIRQFAVQNGAQAPHLPTATARSARRHPVRCPSRSADESNVYYWPIRTERMKLVDYELFQVPPRWLFLKLETADGSIGWGEPIVEGRAKTVRTAVDEIMDSYLLGTDPHRIEDHWQAMYRGSFYRGGPVLMSAIAGIDQALWDLKGRTFGAPVYELLGGKSRDRIRVYQWIGGDRVEEIGAEAEQLCDVGYTALKMDAANQMRHLEPPAAVAEVVSRVEHVRETVGQHVDIVVDFRGRISKSLAKRIAPKLEPFGVTFIEEPVLPENLEHLPTLASQTTVPLATGERLYSRWDFKPLFERGGIDVVQPDVSHAGGISEMVRIANMAEAHDVAVAPNCPLGPIALAASLQVSATVPNLLFQDHGFDIYPAPKSAADDYLDDASVFEFTDGYLDLLDGPGLGIEIDEDAVRERSQQNLHWHNQVWRQADGSITEW</sequence>
<evidence type="ECO:0000313" key="5">
    <source>
        <dbReference type="Proteomes" id="UP000011592"/>
    </source>
</evidence>
<dbReference type="InterPro" id="IPR013341">
    <property type="entry name" value="Mandelate_racemase_N_dom"/>
</dbReference>
<dbReference type="SFLD" id="SFLDS00001">
    <property type="entry name" value="Enolase"/>
    <property type="match status" value="1"/>
</dbReference>
<dbReference type="InterPro" id="IPR029017">
    <property type="entry name" value="Enolase-like_N"/>
</dbReference>
<dbReference type="SUPFAM" id="SSF51604">
    <property type="entry name" value="Enolase C-terminal domain-like"/>
    <property type="match status" value="1"/>
</dbReference>
<dbReference type="SUPFAM" id="SSF54826">
    <property type="entry name" value="Enolase N-terminal domain-like"/>
    <property type="match status" value="1"/>
</dbReference>
<dbReference type="InterPro" id="IPR029065">
    <property type="entry name" value="Enolase_C-like"/>
</dbReference>
<evidence type="ECO:0000256" key="1">
    <source>
        <dbReference type="ARBA" id="ARBA00023239"/>
    </source>
</evidence>
<dbReference type="PROSITE" id="PS00908">
    <property type="entry name" value="MR_MLE_1"/>
    <property type="match status" value="1"/>
</dbReference>
<keyword evidence="5" id="KW-1185">Reference proteome</keyword>
<dbReference type="Pfam" id="PF02746">
    <property type="entry name" value="MR_MLE_N"/>
    <property type="match status" value="1"/>
</dbReference>
<evidence type="ECO:0000259" key="3">
    <source>
        <dbReference type="SMART" id="SM00922"/>
    </source>
</evidence>
<name>L9Z085_9EURY</name>
<dbReference type="NCBIfam" id="NF010624">
    <property type="entry name" value="PRK14017.1"/>
    <property type="match status" value="1"/>
</dbReference>
<dbReference type="PANTHER" id="PTHR48080:SF2">
    <property type="entry name" value="D-GALACTONATE DEHYDRATASE"/>
    <property type="match status" value="1"/>
</dbReference>
<organism evidence="4 5">
    <name type="scientific">Natrinema gari JCM 14663</name>
    <dbReference type="NCBI Taxonomy" id="1230459"/>
    <lineage>
        <taxon>Archaea</taxon>
        <taxon>Methanobacteriati</taxon>
        <taxon>Methanobacteriota</taxon>
        <taxon>Stenosarchaea group</taxon>
        <taxon>Halobacteria</taxon>
        <taxon>Halobacteriales</taxon>
        <taxon>Natrialbaceae</taxon>
        <taxon>Natrinema</taxon>
    </lineage>
</organism>
<dbReference type="Pfam" id="PF13378">
    <property type="entry name" value="MR_MLE_C"/>
    <property type="match status" value="1"/>
</dbReference>
<dbReference type="Proteomes" id="UP000011592">
    <property type="component" value="Unassembled WGS sequence"/>
</dbReference>
<feature type="domain" description="Mandelate racemase/muconate lactonizing enzyme C-terminal" evidence="3">
    <location>
        <begin position="187"/>
        <end position="292"/>
    </location>
</feature>
<accession>L9Z085</accession>
<dbReference type="SMART" id="SM00922">
    <property type="entry name" value="MR_MLE"/>
    <property type="match status" value="1"/>
</dbReference>
<proteinExistence type="predicted"/>
<feature type="region of interest" description="Disordered" evidence="2">
    <location>
        <begin position="19"/>
        <end position="43"/>
    </location>
</feature>
<comment type="caution">
    <text evidence="4">The sequence shown here is derived from an EMBL/GenBank/DDBJ whole genome shotgun (WGS) entry which is preliminary data.</text>
</comment>
<evidence type="ECO:0000256" key="2">
    <source>
        <dbReference type="SAM" id="MobiDB-lite"/>
    </source>
</evidence>
<dbReference type="GO" id="GO:0016829">
    <property type="term" value="F:lyase activity"/>
    <property type="evidence" value="ECO:0007669"/>
    <property type="project" value="UniProtKB-KW"/>
</dbReference>
<dbReference type="InterPro" id="IPR036849">
    <property type="entry name" value="Enolase-like_C_sf"/>
</dbReference>
<dbReference type="InterPro" id="IPR034593">
    <property type="entry name" value="DgoD-like"/>
</dbReference>
<dbReference type="AlphaFoldDB" id="L9Z085"/>